<dbReference type="SUPFAM" id="SSF46689">
    <property type="entry name" value="Homeodomain-like"/>
    <property type="match status" value="1"/>
</dbReference>
<name>A0A2S7INT1_9BACT</name>
<evidence type="ECO:0000313" key="5">
    <source>
        <dbReference type="Proteomes" id="UP000239590"/>
    </source>
</evidence>
<keyword evidence="1 2" id="KW-0238">DNA-binding</keyword>
<dbReference type="EMBL" id="PTRA01000001">
    <property type="protein sequence ID" value="PQA59316.1"/>
    <property type="molecule type" value="Genomic_DNA"/>
</dbReference>
<feature type="DNA-binding region" description="H-T-H motif" evidence="2">
    <location>
        <begin position="29"/>
        <end position="48"/>
    </location>
</feature>
<evidence type="ECO:0000256" key="2">
    <source>
        <dbReference type="PROSITE-ProRule" id="PRU00335"/>
    </source>
</evidence>
<evidence type="ECO:0000259" key="3">
    <source>
        <dbReference type="PROSITE" id="PS50977"/>
    </source>
</evidence>
<evidence type="ECO:0000256" key="1">
    <source>
        <dbReference type="ARBA" id="ARBA00023125"/>
    </source>
</evidence>
<reference evidence="5" key="1">
    <citation type="submission" date="2018-02" db="EMBL/GenBank/DDBJ databases">
        <title>Genome sequencing of Solimonas sp. HR-BB.</title>
        <authorList>
            <person name="Lee Y."/>
            <person name="Jeon C.O."/>
        </authorList>
    </citation>
    <scope>NUCLEOTIDE SEQUENCE [LARGE SCALE GENOMIC DNA]</scope>
    <source>
        <strain evidence="5">HR-U</strain>
    </source>
</reference>
<feature type="domain" description="HTH tetR-type" evidence="3">
    <location>
        <begin position="6"/>
        <end position="66"/>
    </location>
</feature>
<proteinExistence type="predicted"/>
<dbReference type="AlphaFoldDB" id="A0A2S7INT1"/>
<dbReference type="Gene3D" id="1.10.357.10">
    <property type="entry name" value="Tetracycline Repressor, domain 2"/>
    <property type="match status" value="1"/>
</dbReference>
<gene>
    <name evidence="4" type="ORF">C5O19_06595</name>
</gene>
<dbReference type="PROSITE" id="PS50977">
    <property type="entry name" value="HTH_TETR_2"/>
    <property type="match status" value="1"/>
</dbReference>
<dbReference type="Pfam" id="PF00440">
    <property type="entry name" value="TetR_N"/>
    <property type="match status" value="1"/>
</dbReference>
<dbReference type="Proteomes" id="UP000239590">
    <property type="component" value="Unassembled WGS sequence"/>
</dbReference>
<protein>
    <submittedName>
        <fullName evidence="4">TetR/AcrR family transcriptional regulator</fullName>
    </submittedName>
</protein>
<dbReference type="RefSeq" id="WP_104710712.1">
    <property type="nucleotide sequence ID" value="NZ_PTRA01000001.1"/>
</dbReference>
<organism evidence="4 5">
    <name type="scientific">Siphonobacter curvatus</name>
    <dbReference type="NCBI Taxonomy" id="2094562"/>
    <lineage>
        <taxon>Bacteria</taxon>
        <taxon>Pseudomonadati</taxon>
        <taxon>Bacteroidota</taxon>
        <taxon>Cytophagia</taxon>
        <taxon>Cytophagales</taxon>
        <taxon>Cytophagaceae</taxon>
        <taxon>Siphonobacter</taxon>
    </lineage>
</organism>
<dbReference type="InterPro" id="IPR050109">
    <property type="entry name" value="HTH-type_TetR-like_transc_reg"/>
</dbReference>
<dbReference type="InterPro" id="IPR009057">
    <property type="entry name" value="Homeodomain-like_sf"/>
</dbReference>
<dbReference type="GO" id="GO:0003677">
    <property type="term" value="F:DNA binding"/>
    <property type="evidence" value="ECO:0007669"/>
    <property type="project" value="UniProtKB-UniRule"/>
</dbReference>
<evidence type="ECO:0000313" key="4">
    <source>
        <dbReference type="EMBL" id="PQA59316.1"/>
    </source>
</evidence>
<dbReference type="OrthoDB" id="6430772at2"/>
<comment type="caution">
    <text evidence="4">The sequence shown here is derived from an EMBL/GenBank/DDBJ whole genome shotgun (WGS) entry which is preliminary data.</text>
</comment>
<dbReference type="InterPro" id="IPR001647">
    <property type="entry name" value="HTH_TetR"/>
</dbReference>
<accession>A0A2S7INT1</accession>
<dbReference type="PANTHER" id="PTHR30055">
    <property type="entry name" value="HTH-TYPE TRANSCRIPTIONAL REGULATOR RUTR"/>
    <property type="match status" value="1"/>
</dbReference>
<keyword evidence="5" id="KW-1185">Reference proteome</keyword>
<sequence length="197" mass="22922">MRYKDETKEQAIREKAITMIVESGLDGLSMQRLAKAANVSPATLYIYYHDRDDLIVQLSVEENRRMMIATLEHFNPDMSFAEGLRIQWLNRARFCLENPMASLFMEQIRHSPYHQRASELLGPEFHQKLGQFVRNNIARNELVSLPFEVYWSVAFSPLYQLVKFHVQGRSFPNHPAFQLTESVLLQALELVLKALKP</sequence>